<evidence type="ECO:0000313" key="2">
    <source>
        <dbReference type="Proteomes" id="UP000288227"/>
    </source>
</evidence>
<proteinExistence type="predicted"/>
<evidence type="ECO:0000313" key="1">
    <source>
        <dbReference type="EMBL" id="GCC51270.1"/>
    </source>
</evidence>
<accession>A0A401U8Q7</accession>
<dbReference type="EMBL" id="BHXQ01000002">
    <property type="protein sequence ID" value="GCC51270.1"/>
    <property type="molecule type" value="Genomic_DNA"/>
</dbReference>
<name>A0A401U8Q7_9BACT</name>
<gene>
    <name evidence="1" type="ORF">SanaruYs_14910</name>
</gene>
<comment type="caution">
    <text evidence="1">The sequence shown here is derived from an EMBL/GenBank/DDBJ whole genome shotgun (WGS) entry which is preliminary data.</text>
</comment>
<sequence length="84" mass="9500">MDMDLLTTNATVGFICFHDMIHCMTTLYGLTSLSSNQVAKNSQRYTTFSCSILSDPIIHEIIYSMSSQHIQLTQKASYQALLQF</sequence>
<dbReference type="Proteomes" id="UP000288227">
    <property type="component" value="Unassembled WGS sequence"/>
</dbReference>
<protein>
    <submittedName>
        <fullName evidence="1">Uncharacterized protein</fullName>
    </submittedName>
</protein>
<dbReference type="AlphaFoldDB" id="A0A401U8Q7"/>
<reference evidence="1 2" key="1">
    <citation type="submission" date="2018-11" db="EMBL/GenBank/DDBJ databases">
        <title>Chryseotalea sanarue gen. nov., sp., nov., a member of the family Cytophagaceae, isolated from a brackish lake in Hamamatsu Japan.</title>
        <authorList>
            <person name="Maejima Y."/>
            <person name="Iino T."/>
            <person name="Muraguchi Y."/>
            <person name="Fukuda K."/>
            <person name="Ohkuma M."/>
            <person name="Moriuchi R."/>
            <person name="Dohra H."/>
            <person name="Kimbara K."/>
            <person name="Shintani M."/>
        </authorList>
    </citation>
    <scope>NUCLEOTIDE SEQUENCE [LARGE SCALE GENOMIC DNA]</scope>
    <source>
        <strain evidence="1 2">Ys</strain>
    </source>
</reference>
<keyword evidence="2" id="KW-1185">Reference proteome</keyword>
<organism evidence="1 2">
    <name type="scientific">Chryseotalea sanaruensis</name>
    <dbReference type="NCBI Taxonomy" id="2482724"/>
    <lineage>
        <taxon>Bacteria</taxon>
        <taxon>Pseudomonadati</taxon>
        <taxon>Bacteroidota</taxon>
        <taxon>Cytophagia</taxon>
        <taxon>Cytophagales</taxon>
        <taxon>Chryseotaleaceae</taxon>
        <taxon>Chryseotalea</taxon>
    </lineage>
</organism>